<gene>
    <name evidence="2" type="ORF">ORY91_000622</name>
    <name evidence="3" type="ORF">V9W64_02490</name>
</gene>
<sequence>MKLKLDENGYAVLQEGKPVYVHEDGKEVPFDAAAAMEKIGSLNAEAKRHREAKDAAESRLKAFEGIEDAAAAKKALATVRNLDDKKLIDAGDAERVRAGSGQRKKTLQKNGCAKMPWFFASGRSGGCHRFDTLS</sequence>
<evidence type="ECO:0000313" key="3">
    <source>
        <dbReference type="EMBL" id="WWY03629.1"/>
    </source>
</evidence>
<protein>
    <submittedName>
        <fullName evidence="2">Uncharacterized protein</fullName>
    </submittedName>
</protein>
<reference evidence="2" key="1">
    <citation type="submission" date="2022-10" db="EMBL/GenBank/DDBJ databases">
        <authorList>
            <person name="Boutroux M."/>
        </authorList>
    </citation>
    <scope>NUCLEOTIDE SEQUENCE</scope>
    <source>
        <strain evidence="2">51.81</strain>
    </source>
</reference>
<accession>A0A9X4E195</accession>
<dbReference type="EMBL" id="CP146598">
    <property type="protein sequence ID" value="WWY03629.1"/>
    <property type="molecule type" value="Genomic_DNA"/>
</dbReference>
<dbReference type="RefSeq" id="WP_274584492.1">
    <property type="nucleotide sequence ID" value="NZ_CP145811.1"/>
</dbReference>
<keyword evidence="4" id="KW-1185">Reference proteome</keyword>
<evidence type="ECO:0000313" key="2">
    <source>
        <dbReference type="EMBL" id="MDD9327239.1"/>
    </source>
</evidence>
<dbReference type="EMBL" id="JAPQFL010000001">
    <property type="protein sequence ID" value="MDD9327239.1"/>
    <property type="molecule type" value="Genomic_DNA"/>
</dbReference>
<proteinExistence type="predicted"/>
<organism evidence="2">
    <name type="scientific">Neisseria leonii</name>
    <dbReference type="NCBI Taxonomy" id="2995413"/>
    <lineage>
        <taxon>Bacteria</taxon>
        <taxon>Pseudomonadati</taxon>
        <taxon>Pseudomonadota</taxon>
        <taxon>Betaproteobacteria</taxon>
        <taxon>Neisseriales</taxon>
        <taxon>Neisseriaceae</taxon>
        <taxon>Neisseria</taxon>
    </lineage>
</organism>
<dbReference type="Proteomes" id="UP001149607">
    <property type="component" value="Chromosome"/>
</dbReference>
<evidence type="ECO:0000256" key="1">
    <source>
        <dbReference type="SAM" id="Coils"/>
    </source>
</evidence>
<evidence type="ECO:0000313" key="4">
    <source>
        <dbReference type="Proteomes" id="UP001149607"/>
    </source>
</evidence>
<keyword evidence="1" id="KW-0175">Coiled coil</keyword>
<name>A0A9X4E195_9NEIS</name>
<dbReference type="AlphaFoldDB" id="A0A9X4E195"/>
<feature type="coiled-coil region" evidence="1">
    <location>
        <begin position="32"/>
        <end position="59"/>
    </location>
</feature>
<reference evidence="3" key="2">
    <citation type="submission" date="2024-02" db="EMBL/GenBank/DDBJ databases">
        <title>Neisseria leonii sp. nov.</title>
        <authorList>
            <person name="Boutroux M."/>
            <person name="Favre-Rochex S."/>
            <person name="Gorgette O."/>
            <person name="Touak G."/>
            <person name="Muhle E."/>
            <person name="Chesneau O."/>
            <person name="Clermont D."/>
            <person name="Rahi P."/>
        </authorList>
    </citation>
    <scope>NUCLEOTIDE SEQUENCE</scope>
    <source>
        <strain evidence="3">51.81</strain>
    </source>
</reference>